<evidence type="ECO:0000259" key="1">
    <source>
        <dbReference type="Pfam" id="PF09992"/>
    </source>
</evidence>
<comment type="caution">
    <text evidence="2">The sequence shown here is derived from an EMBL/GenBank/DDBJ whole genome shotgun (WGS) entry which is preliminary data.</text>
</comment>
<sequence length="297" mass="32161">MKDFLKRPGVFAVLFAVVLIFADAFVILDTFVIPHSLGTVEDDEMPLITGEAVITQDSYSDDNIQISIKTIREYDTAIYIADVQLSSAKYLQTALADDTFGTNITQKTSETAEENGAVLAVNGDYYGANSRGYVIKNGVLYRDTVRRDSSYGDMVLYGDGLAGVIYEEEVSAQELADGGVSQLFAFGPVLVEDGEVKVSEENEVGKAMASNPRTAIGYIGPLHYIFLVSDGRTGESEGLSLFELAGVMREYGCTFAYNLDGGGSSTMYFNGSVINNPTTNGRKISERAVSDIVYIGY</sequence>
<dbReference type="PANTHER" id="PTHR40446:SF2">
    <property type="entry name" value="N-ACETYLGLUCOSAMINE-1-PHOSPHODIESTER ALPHA-N-ACETYLGLUCOSAMINIDASE"/>
    <property type="match status" value="1"/>
</dbReference>
<keyword evidence="3" id="KW-1185">Reference proteome</keyword>
<dbReference type="InterPro" id="IPR018711">
    <property type="entry name" value="NAGPA"/>
</dbReference>
<dbReference type="AlphaFoldDB" id="A0AB73SXS2"/>
<evidence type="ECO:0000313" key="3">
    <source>
        <dbReference type="Proteomes" id="UP000245412"/>
    </source>
</evidence>
<dbReference type="Proteomes" id="UP000245412">
    <property type="component" value="Unassembled WGS sequence"/>
</dbReference>
<protein>
    <submittedName>
        <fullName evidence="2">Uncharacterized protein DUF2233</fullName>
    </submittedName>
</protein>
<proteinExistence type="predicted"/>
<name>A0AB73SXS2_9FIRM</name>
<feature type="domain" description="Phosphodiester glycosidase" evidence="1">
    <location>
        <begin position="115"/>
        <end position="295"/>
    </location>
</feature>
<gene>
    <name evidence="2" type="ORF">C7383_12217</name>
</gene>
<dbReference type="RefSeq" id="WP_109748731.1">
    <property type="nucleotide sequence ID" value="NZ_JANKBI010000029.1"/>
</dbReference>
<dbReference type="PANTHER" id="PTHR40446">
    <property type="entry name" value="N-ACETYLGLUCOSAMINE-1-PHOSPHODIESTER ALPHA-N-ACETYLGLUCOSAMINIDASE"/>
    <property type="match status" value="1"/>
</dbReference>
<dbReference type="EMBL" id="QGGY01000022">
    <property type="protein sequence ID" value="PWJ72103.1"/>
    <property type="molecule type" value="Genomic_DNA"/>
</dbReference>
<dbReference type="Pfam" id="PF09992">
    <property type="entry name" value="NAGPA"/>
    <property type="match status" value="1"/>
</dbReference>
<evidence type="ECO:0000313" key="2">
    <source>
        <dbReference type="EMBL" id="PWJ72103.1"/>
    </source>
</evidence>
<reference evidence="2 3" key="1">
    <citation type="submission" date="2018-05" db="EMBL/GenBank/DDBJ databases">
        <authorList>
            <person name="Goeker M."/>
            <person name="Huntemann M."/>
            <person name="Clum A."/>
            <person name="Pillay M."/>
            <person name="Palaniappan K."/>
            <person name="Varghese N."/>
            <person name="Mikhailova N."/>
            <person name="Stamatis D."/>
            <person name="Reddy T."/>
            <person name="Daum C."/>
            <person name="Shapiro N."/>
            <person name="Ivanova N."/>
            <person name="Kyrpides N."/>
            <person name="Woyke T."/>
        </authorList>
    </citation>
    <scope>NUCLEOTIDE SEQUENCE [LARGE SCALE GENOMIC DNA]</scope>
    <source>
        <strain evidence="2 3">DSM 26524</strain>
    </source>
</reference>
<accession>A0AB73SXS2</accession>
<organism evidence="2 3">
    <name type="scientific">Murimonas intestini</name>
    <dbReference type="NCBI Taxonomy" id="1337051"/>
    <lineage>
        <taxon>Bacteria</taxon>
        <taxon>Bacillati</taxon>
        <taxon>Bacillota</taxon>
        <taxon>Clostridia</taxon>
        <taxon>Lachnospirales</taxon>
        <taxon>Lachnospiraceae</taxon>
        <taxon>Murimonas</taxon>
    </lineage>
</organism>